<reference evidence="1 2" key="1">
    <citation type="journal article" date="2017" name="Nat. Microbiol.">
        <title>Natural product diversity associated with the nematode symbionts Photorhabdus and Xenorhabdus.</title>
        <authorList>
            <person name="Tobias N.J."/>
            <person name="Wolff H."/>
            <person name="Djahanschiri B."/>
            <person name="Grundmann F."/>
            <person name="Kronenwerth M."/>
            <person name="Shi Y.M."/>
            <person name="Simonyi S."/>
            <person name="Grun P."/>
            <person name="Shapiro-Ilan D."/>
            <person name="Pidot S.J."/>
            <person name="Stinear T.P."/>
            <person name="Ebersberger I."/>
            <person name="Bode H.B."/>
        </authorList>
    </citation>
    <scope>NUCLEOTIDE SEQUENCE [LARGE SCALE GENOMIC DNA]</scope>
    <source>
        <strain evidence="1 2">DSM 17902</strain>
    </source>
</reference>
<evidence type="ECO:0000313" key="2">
    <source>
        <dbReference type="Proteomes" id="UP000221980"/>
    </source>
</evidence>
<dbReference type="AlphaFoldDB" id="A0A2D0JL16"/>
<organism evidence="1 2">
    <name type="scientific">Xenorhabdus miraniensis</name>
    <dbReference type="NCBI Taxonomy" id="351674"/>
    <lineage>
        <taxon>Bacteria</taxon>
        <taxon>Pseudomonadati</taxon>
        <taxon>Pseudomonadota</taxon>
        <taxon>Gammaproteobacteria</taxon>
        <taxon>Enterobacterales</taxon>
        <taxon>Morganellaceae</taxon>
        <taxon>Xenorhabdus</taxon>
    </lineage>
</organism>
<evidence type="ECO:0000313" key="1">
    <source>
        <dbReference type="EMBL" id="PHM46931.1"/>
    </source>
</evidence>
<gene>
    <name evidence="1" type="ORF">Xmir_03726</name>
</gene>
<dbReference type="Proteomes" id="UP000221980">
    <property type="component" value="Unassembled WGS sequence"/>
</dbReference>
<accession>A0A2D0JL16</accession>
<name>A0A2D0JL16_9GAMM</name>
<protein>
    <submittedName>
        <fullName evidence="1">Uncharacterized protein</fullName>
    </submittedName>
</protein>
<sequence length="68" mass="8160">MRYPENMIFLSEAPNNHYFQYQINLMEKNNSVFVLRISVLFLITQKPHVKHVGQIYSKPLQPRKKIID</sequence>
<proteinExistence type="predicted"/>
<dbReference type="EMBL" id="NITZ01000025">
    <property type="protein sequence ID" value="PHM46931.1"/>
    <property type="molecule type" value="Genomic_DNA"/>
</dbReference>
<keyword evidence="2" id="KW-1185">Reference proteome</keyword>
<comment type="caution">
    <text evidence="1">The sequence shown here is derived from an EMBL/GenBank/DDBJ whole genome shotgun (WGS) entry which is preliminary data.</text>
</comment>